<dbReference type="OrthoDB" id="10353577at2759"/>
<reference evidence="1 2" key="1">
    <citation type="submission" date="2016-04" db="EMBL/GenBank/DDBJ databases">
        <title>A degradative enzymes factory behind the ericoid mycorrhizal symbiosis.</title>
        <authorList>
            <consortium name="DOE Joint Genome Institute"/>
            <person name="Martino E."/>
            <person name="Morin E."/>
            <person name="Grelet G."/>
            <person name="Kuo A."/>
            <person name="Kohler A."/>
            <person name="Daghino S."/>
            <person name="Barry K."/>
            <person name="Choi C."/>
            <person name="Cichocki N."/>
            <person name="Clum A."/>
            <person name="Copeland A."/>
            <person name="Hainaut M."/>
            <person name="Haridas S."/>
            <person name="Labutti K."/>
            <person name="Lindquist E."/>
            <person name="Lipzen A."/>
            <person name="Khouja H.-R."/>
            <person name="Murat C."/>
            <person name="Ohm R."/>
            <person name="Olson A."/>
            <person name="Spatafora J."/>
            <person name="Veneault-Fourrey C."/>
            <person name="Henrissat B."/>
            <person name="Grigoriev I."/>
            <person name="Martin F."/>
            <person name="Perotto S."/>
        </authorList>
    </citation>
    <scope>NUCLEOTIDE SEQUENCE [LARGE SCALE GENOMIC DNA]</scope>
    <source>
        <strain evidence="1 2">E</strain>
    </source>
</reference>
<protein>
    <submittedName>
        <fullName evidence="1">Uncharacterized protein</fullName>
    </submittedName>
</protein>
<organism evidence="1 2">
    <name type="scientific">Hyaloscypha bicolor E</name>
    <dbReference type="NCBI Taxonomy" id="1095630"/>
    <lineage>
        <taxon>Eukaryota</taxon>
        <taxon>Fungi</taxon>
        <taxon>Dikarya</taxon>
        <taxon>Ascomycota</taxon>
        <taxon>Pezizomycotina</taxon>
        <taxon>Leotiomycetes</taxon>
        <taxon>Helotiales</taxon>
        <taxon>Hyaloscyphaceae</taxon>
        <taxon>Hyaloscypha</taxon>
        <taxon>Hyaloscypha bicolor</taxon>
    </lineage>
</organism>
<dbReference type="EMBL" id="KZ613828">
    <property type="protein sequence ID" value="PMD58131.1"/>
    <property type="molecule type" value="Genomic_DNA"/>
</dbReference>
<sequence length="218" mass="25171">MTREQTMRTHELIGRSEDLGGAPQSTFKLNACYFRSQTATLPHRRNWARVQGQRSRENRADRGSSETDLRMIEFAEDPREHAPIWRMCFSCRCRHGVSLIASWKWRMSRCCQLSNMMFSVPSGTSCPTASVPLRPTKPLCFLILFHDSRCLHHLNQPRHENSMHSKASLQSEARDEHYCGQDCLDLWNFPTSIRIDFLKCSRHARAIGQCGGSLRGRF</sequence>
<proteinExistence type="predicted"/>
<gene>
    <name evidence="1" type="ORF">K444DRAFT_614386</name>
</gene>
<name>A0A2J6T538_9HELO</name>
<dbReference type="GeneID" id="36588601"/>
<dbReference type="InParanoid" id="A0A2J6T538"/>
<keyword evidence="2" id="KW-1185">Reference proteome</keyword>
<accession>A0A2J6T538</accession>
<evidence type="ECO:0000313" key="2">
    <source>
        <dbReference type="Proteomes" id="UP000235371"/>
    </source>
</evidence>
<dbReference type="Proteomes" id="UP000235371">
    <property type="component" value="Unassembled WGS sequence"/>
</dbReference>
<evidence type="ECO:0000313" key="1">
    <source>
        <dbReference type="EMBL" id="PMD58131.1"/>
    </source>
</evidence>
<dbReference type="AlphaFoldDB" id="A0A2J6T538"/>
<dbReference type="RefSeq" id="XP_024735035.1">
    <property type="nucleotide sequence ID" value="XM_024880524.1"/>
</dbReference>